<feature type="DNA-binding region" description="OmpR/PhoB-type" evidence="7">
    <location>
        <begin position="124"/>
        <end position="218"/>
    </location>
</feature>
<name>A0AAD1D873_SPHMI</name>
<gene>
    <name evidence="11" type="ORF">DFR51_1706</name>
    <name evidence="10" type="ORF">SmB9_28060</name>
</gene>
<dbReference type="Proteomes" id="UP000275727">
    <property type="component" value="Chromosome"/>
</dbReference>
<dbReference type="GO" id="GO:0000156">
    <property type="term" value="F:phosphorelay response regulator activity"/>
    <property type="evidence" value="ECO:0007669"/>
    <property type="project" value="TreeGrafter"/>
</dbReference>
<keyword evidence="5" id="KW-0804">Transcription</keyword>
<evidence type="ECO:0000256" key="2">
    <source>
        <dbReference type="ARBA" id="ARBA00023012"/>
    </source>
</evidence>
<dbReference type="Gene3D" id="1.10.10.10">
    <property type="entry name" value="Winged helix-like DNA-binding domain superfamily/Winged helix DNA-binding domain"/>
    <property type="match status" value="1"/>
</dbReference>
<dbReference type="Gene3D" id="3.40.50.2300">
    <property type="match status" value="1"/>
</dbReference>
<evidence type="ECO:0000256" key="4">
    <source>
        <dbReference type="ARBA" id="ARBA00023125"/>
    </source>
</evidence>
<dbReference type="PANTHER" id="PTHR48111">
    <property type="entry name" value="REGULATOR OF RPOS"/>
    <property type="match status" value="1"/>
</dbReference>
<keyword evidence="13" id="KW-1185">Reference proteome</keyword>
<dbReference type="Proteomes" id="UP000276029">
    <property type="component" value="Unassembled WGS sequence"/>
</dbReference>
<proteinExistence type="predicted"/>
<sequence>MRLLIVEDEPTLARQLRETLEGAGYAVDVANDGEEGHFLGSSESYDAIVLDLGLPEMDGLTVLDKWRKADIGIPVLVLTARDSWSDKVAGLDAGADDYLAKPFQMEELIARLRALIRRSTGNASSELEAGDVRLDTRSGRVTLSGTPVRLTAQEYKLLAYLMHHKGKVVSRTELIEHIYDQDFDRDSNTIEVFITRIRKKLGADLIQTIRGLGYSLDDPQAA</sequence>
<evidence type="ECO:0000259" key="8">
    <source>
        <dbReference type="PROSITE" id="PS50110"/>
    </source>
</evidence>
<dbReference type="SMART" id="SM00862">
    <property type="entry name" value="Trans_reg_C"/>
    <property type="match status" value="1"/>
</dbReference>
<evidence type="ECO:0000256" key="6">
    <source>
        <dbReference type="PROSITE-ProRule" id="PRU00169"/>
    </source>
</evidence>
<dbReference type="Pfam" id="PF00486">
    <property type="entry name" value="Trans_reg_C"/>
    <property type="match status" value="1"/>
</dbReference>
<dbReference type="GO" id="GO:0000976">
    <property type="term" value="F:transcription cis-regulatory region binding"/>
    <property type="evidence" value="ECO:0007669"/>
    <property type="project" value="TreeGrafter"/>
</dbReference>
<dbReference type="FunFam" id="3.40.50.2300:FF:000002">
    <property type="entry name" value="DNA-binding response regulator PhoP"/>
    <property type="match status" value="1"/>
</dbReference>
<feature type="modified residue" description="4-aspartylphosphate" evidence="6">
    <location>
        <position position="51"/>
    </location>
</feature>
<dbReference type="PROSITE" id="PS50110">
    <property type="entry name" value="RESPONSE_REGULATORY"/>
    <property type="match status" value="1"/>
</dbReference>
<feature type="domain" description="OmpR/PhoB-type" evidence="9">
    <location>
        <begin position="124"/>
        <end position="218"/>
    </location>
</feature>
<evidence type="ECO:0000259" key="9">
    <source>
        <dbReference type="PROSITE" id="PS51755"/>
    </source>
</evidence>
<dbReference type="FunFam" id="1.10.10.10:FF:000005">
    <property type="entry name" value="Two-component system response regulator"/>
    <property type="match status" value="1"/>
</dbReference>
<evidence type="ECO:0000313" key="13">
    <source>
        <dbReference type="Proteomes" id="UP000276029"/>
    </source>
</evidence>
<keyword evidence="2" id="KW-0902">Two-component regulatory system</keyword>
<reference evidence="10 12" key="1">
    <citation type="submission" date="2018-06" db="EMBL/GenBank/DDBJ databases">
        <title>Complete Genome Sequence of the Microcystin-Degrading Bacterium Sphingosinicella microcystinivorans Strain B-9.</title>
        <authorList>
            <person name="Jin H."/>
            <person name="Nishizawa T."/>
            <person name="Guo Y."/>
            <person name="Nishizawa A."/>
            <person name="Park H."/>
            <person name="Kato H."/>
            <person name="Tsuji K."/>
            <person name="Harada K."/>
        </authorList>
    </citation>
    <scope>NUCLEOTIDE SEQUENCE [LARGE SCALE GENOMIC DNA]</scope>
    <source>
        <strain evidence="10 12">B9</strain>
    </source>
</reference>
<reference evidence="11 13" key="2">
    <citation type="submission" date="2018-10" db="EMBL/GenBank/DDBJ databases">
        <title>Genomic Encyclopedia of Type Strains, Phase IV (KMG-IV): sequencing the most valuable type-strain genomes for metagenomic binning, comparative biology and taxonomic classification.</title>
        <authorList>
            <person name="Goeker M."/>
        </authorList>
    </citation>
    <scope>NUCLEOTIDE SEQUENCE [LARGE SCALE GENOMIC DNA]</scope>
    <source>
        <strain evidence="11 13">DSM 19791</strain>
    </source>
</reference>
<dbReference type="GO" id="GO:0005829">
    <property type="term" value="C:cytosol"/>
    <property type="evidence" value="ECO:0007669"/>
    <property type="project" value="TreeGrafter"/>
</dbReference>
<dbReference type="EMBL" id="AP018711">
    <property type="protein sequence ID" value="BBE35148.1"/>
    <property type="molecule type" value="Genomic_DNA"/>
</dbReference>
<protein>
    <submittedName>
        <fullName evidence="10">DNA-binding response regulator</fullName>
    </submittedName>
    <submittedName>
        <fullName evidence="11">Winged helix family two component transcriptional regulator</fullName>
    </submittedName>
</protein>
<dbReference type="InterPro" id="IPR039420">
    <property type="entry name" value="WalR-like"/>
</dbReference>
<evidence type="ECO:0000256" key="5">
    <source>
        <dbReference type="ARBA" id="ARBA00023163"/>
    </source>
</evidence>
<evidence type="ECO:0000256" key="7">
    <source>
        <dbReference type="PROSITE-ProRule" id="PRU01091"/>
    </source>
</evidence>
<dbReference type="PROSITE" id="PS51755">
    <property type="entry name" value="OMPR_PHOB"/>
    <property type="match status" value="1"/>
</dbReference>
<organism evidence="10 12">
    <name type="scientific">Sphingosinicella microcystinivorans</name>
    <dbReference type="NCBI Taxonomy" id="335406"/>
    <lineage>
        <taxon>Bacteria</taxon>
        <taxon>Pseudomonadati</taxon>
        <taxon>Pseudomonadota</taxon>
        <taxon>Alphaproteobacteria</taxon>
        <taxon>Sphingomonadales</taxon>
        <taxon>Sphingosinicellaceae</taxon>
        <taxon>Sphingosinicella</taxon>
    </lineage>
</organism>
<keyword evidence="3" id="KW-0805">Transcription regulation</keyword>
<dbReference type="InterPro" id="IPR001867">
    <property type="entry name" value="OmpR/PhoB-type_DNA-bd"/>
</dbReference>
<accession>A0AAD1D873</accession>
<dbReference type="SMART" id="SM00448">
    <property type="entry name" value="REC"/>
    <property type="match status" value="1"/>
</dbReference>
<dbReference type="Pfam" id="PF00072">
    <property type="entry name" value="Response_reg"/>
    <property type="match status" value="1"/>
</dbReference>
<dbReference type="RefSeq" id="WP_121049188.1">
    <property type="nucleotide sequence ID" value="NZ_AP018711.1"/>
</dbReference>
<evidence type="ECO:0000313" key="12">
    <source>
        <dbReference type="Proteomes" id="UP000275727"/>
    </source>
</evidence>
<dbReference type="GO" id="GO:0006355">
    <property type="term" value="P:regulation of DNA-templated transcription"/>
    <property type="evidence" value="ECO:0007669"/>
    <property type="project" value="InterPro"/>
</dbReference>
<evidence type="ECO:0000256" key="3">
    <source>
        <dbReference type="ARBA" id="ARBA00023015"/>
    </source>
</evidence>
<dbReference type="AlphaFoldDB" id="A0AAD1D873"/>
<dbReference type="KEGG" id="smic:SmB9_28060"/>
<dbReference type="CDD" id="cd00383">
    <property type="entry name" value="trans_reg_C"/>
    <property type="match status" value="1"/>
</dbReference>
<keyword evidence="1 6" id="KW-0597">Phosphoprotein</keyword>
<feature type="domain" description="Response regulatory" evidence="8">
    <location>
        <begin position="2"/>
        <end position="116"/>
    </location>
</feature>
<dbReference type="InterPro" id="IPR036388">
    <property type="entry name" value="WH-like_DNA-bd_sf"/>
</dbReference>
<dbReference type="CDD" id="cd19934">
    <property type="entry name" value="REC_OmpR_EcPhoP-like"/>
    <property type="match status" value="1"/>
</dbReference>
<dbReference type="SUPFAM" id="SSF52172">
    <property type="entry name" value="CheY-like"/>
    <property type="match status" value="1"/>
</dbReference>
<evidence type="ECO:0000313" key="10">
    <source>
        <dbReference type="EMBL" id="BBE35148.1"/>
    </source>
</evidence>
<evidence type="ECO:0000313" key="11">
    <source>
        <dbReference type="EMBL" id="RKS92127.1"/>
    </source>
</evidence>
<evidence type="ECO:0000256" key="1">
    <source>
        <dbReference type="ARBA" id="ARBA00022553"/>
    </source>
</evidence>
<dbReference type="InterPro" id="IPR011006">
    <property type="entry name" value="CheY-like_superfamily"/>
</dbReference>
<keyword evidence="4 7" id="KW-0238">DNA-binding</keyword>
<dbReference type="GO" id="GO:0032993">
    <property type="term" value="C:protein-DNA complex"/>
    <property type="evidence" value="ECO:0007669"/>
    <property type="project" value="TreeGrafter"/>
</dbReference>
<dbReference type="EMBL" id="RBWX01000007">
    <property type="protein sequence ID" value="RKS92127.1"/>
    <property type="molecule type" value="Genomic_DNA"/>
</dbReference>
<dbReference type="Gene3D" id="6.10.250.690">
    <property type="match status" value="1"/>
</dbReference>
<dbReference type="InterPro" id="IPR001789">
    <property type="entry name" value="Sig_transdc_resp-reg_receiver"/>
</dbReference>
<dbReference type="PANTHER" id="PTHR48111:SF37">
    <property type="entry name" value="RESPONSE REGULATOR PROTEIN CARR"/>
    <property type="match status" value="1"/>
</dbReference>